<dbReference type="AlphaFoldDB" id="G0EGV8"/>
<dbReference type="KEGG" id="pfm:Pyrfu_1398"/>
<sequence>MQRYSKSASSTVLAVLLLMLLASLAVTLLALRLYPQASKPASPPKLSEVKVEAVKAYAVEGFGTFIGIFERNIGDTSVPIAELEERGIAVYVYNWRGDLVAVNTSARVVREGVPDGVWEPGELIVVEAFVPVVLSGARLAVADNIPSGYIILERMRTGSGSITISAKLPFSNIRVVEGAATKTVLGCGLILRDARLSILPGSSFEGGVLKSDKKVRGIIGDDLVKIEAILQPVDATGSVTLETSHMYGIPNDIVYHYVQVDSYTSISVNDGTVASRLDSLLLLTPDSTSSNSNSKTTTIAPSKTYDVVYSVKLLKAYKCSFETIQNGQKVKTKGVCADLAIDIMVNGEVVNSITVDNVLLSGEAKSKGKSGKKVELPYTLVLDRSELSFTGTTFILKSLKVELTMIDDRGDVSKLSYAYTGGDTLPSWLSIVGYYKLGCIEVTGTTFTPPWRG</sequence>
<dbReference type="GeneID" id="11138583"/>
<dbReference type="Proteomes" id="UP000001037">
    <property type="component" value="Chromosome"/>
</dbReference>
<dbReference type="HOGENOM" id="CLU_603595_0_0_2"/>
<name>G0EGV8_PYRF1</name>
<evidence type="ECO:0000313" key="1">
    <source>
        <dbReference type="EMBL" id="AEM39256.1"/>
    </source>
</evidence>
<keyword evidence="2" id="KW-1185">Reference proteome</keyword>
<reference evidence="1 2" key="1">
    <citation type="journal article" date="2011" name="Stand. Genomic Sci.">
        <title>Complete genome sequence of the hyperthermophilic chemolithoautotroph Pyrolobus fumarii type strain (1A).</title>
        <authorList>
            <person name="Anderson I."/>
            <person name="Goker M."/>
            <person name="Nolan M."/>
            <person name="Lucas S."/>
            <person name="Hammon N."/>
            <person name="Deshpande S."/>
            <person name="Cheng J.F."/>
            <person name="Tapia R."/>
            <person name="Han C."/>
            <person name="Goodwin L."/>
            <person name="Pitluck S."/>
            <person name="Huntemann M."/>
            <person name="Liolios K."/>
            <person name="Ivanova N."/>
            <person name="Pagani I."/>
            <person name="Mavromatis K."/>
            <person name="Ovchinikova G."/>
            <person name="Pati A."/>
            <person name="Chen A."/>
            <person name="Palaniappan K."/>
            <person name="Land M."/>
            <person name="Hauser L."/>
            <person name="Brambilla E.M."/>
            <person name="Huber H."/>
            <person name="Yasawong M."/>
            <person name="Rohde M."/>
            <person name="Spring S."/>
            <person name="Abt B."/>
            <person name="Sikorski J."/>
            <person name="Wirth R."/>
            <person name="Detter J.C."/>
            <person name="Woyke T."/>
            <person name="Bristow J."/>
            <person name="Eisen J.A."/>
            <person name="Markowitz V."/>
            <person name="Hugenholtz P."/>
            <person name="Kyrpides N.C."/>
            <person name="Klenk H.P."/>
            <person name="Lapidus A."/>
        </authorList>
    </citation>
    <scope>NUCLEOTIDE SEQUENCE [LARGE SCALE GENOMIC DNA]</scope>
    <source>
        <strain evidence="2">DSM 11204 / 1A</strain>
    </source>
</reference>
<accession>G0EGV8</accession>
<organism evidence="1 2">
    <name type="scientific">Pyrolobus fumarii (strain DSM 11204 / 1A)</name>
    <dbReference type="NCBI Taxonomy" id="694429"/>
    <lineage>
        <taxon>Archaea</taxon>
        <taxon>Thermoproteota</taxon>
        <taxon>Thermoprotei</taxon>
        <taxon>Desulfurococcales</taxon>
        <taxon>Pyrodictiaceae</taxon>
        <taxon>Pyrolobus</taxon>
    </lineage>
</organism>
<dbReference type="InParanoid" id="G0EGV8"/>
<proteinExistence type="predicted"/>
<evidence type="ECO:0000313" key="2">
    <source>
        <dbReference type="Proteomes" id="UP000001037"/>
    </source>
</evidence>
<dbReference type="RefSeq" id="WP_014026933.1">
    <property type="nucleotide sequence ID" value="NC_015931.1"/>
</dbReference>
<dbReference type="STRING" id="694429.Pyrfu_1398"/>
<dbReference type="EMBL" id="CP002838">
    <property type="protein sequence ID" value="AEM39256.1"/>
    <property type="molecule type" value="Genomic_DNA"/>
</dbReference>
<gene>
    <name evidence="1" type="ordered locus">Pyrfu_1398</name>
</gene>
<protein>
    <submittedName>
        <fullName evidence="1">Uncharacterized protein</fullName>
    </submittedName>
</protein>